<keyword evidence="2" id="KW-0808">Transferase</keyword>
<sequence length="211" mass="23829">PFRQRFEQSGWDDCRVDADLLATAISAGRDAIIWGGNYFGLNGNQCFLVWDKGQSEDFSSAMCEYAWATLKIPAKIYRRLVWTYQKQHPTQKPEELMRWCLSLVPDAQTILDPFMGSGTTLRAAKDLGRFAIDRIKSRLPVWGSLIKKVEIARFARSLATLLSHGVPILQGMQVVVQASGNLFRSVCSWASFRHTTNFSKSSIRISFSSSR</sequence>
<dbReference type="GO" id="GO:0003677">
    <property type="term" value="F:DNA binding"/>
    <property type="evidence" value="ECO:0007669"/>
    <property type="project" value="InterPro"/>
</dbReference>
<dbReference type="Gene3D" id="1.20.81.30">
    <property type="entry name" value="Type II secretion system (T2SS), domain F"/>
    <property type="match status" value="1"/>
</dbReference>
<dbReference type="InterPro" id="IPR001091">
    <property type="entry name" value="RM_Methyltransferase"/>
</dbReference>
<evidence type="ECO:0000256" key="1">
    <source>
        <dbReference type="ARBA" id="ARBA00022603"/>
    </source>
</evidence>
<accession>A0A0F8Z409</accession>
<dbReference type="PRINTS" id="PR00508">
    <property type="entry name" value="S21N4MTFRASE"/>
</dbReference>
<feature type="non-terminal residue" evidence="4">
    <location>
        <position position="1"/>
    </location>
</feature>
<dbReference type="SUPFAM" id="SSF53335">
    <property type="entry name" value="S-adenosyl-L-methionine-dependent methyltransferases"/>
    <property type="match status" value="1"/>
</dbReference>
<dbReference type="Pfam" id="PF01555">
    <property type="entry name" value="N6_N4_Mtase"/>
    <property type="match status" value="1"/>
</dbReference>
<dbReference type="AlphaFoldDB" id="A0A0F8Z409"/>
<evidence type="ECO:0000259" key="3">
    <source>
        <dbReference type="Pfam" id="PF01555"/>
    </source>
</evidence>
<keyword evidence="1" id="KW-0489">Methyltransferase</keyword>
<protein>
    <recommendedName>
        <fullName evidence="3">DNA methylase N-4/N-6 domain-containing protein</fullName>
    </recommendedName>
</protein>
<feature type="domain" description="DNA methylase N-4/N-6" evidence="3">
    <location>
        <begin position="82"/>
        <end position="132"/>
    </location>
</feature>
<dbReference type="PANTHER" id="PTHR30012">
    <property type="entry name" value="GENERAL SECRETION PATHWAY PROTEIN"/>
    <property type="match status" value="1"/>
</dbReference>
<dbReference type="GO" id="GO:0032259">
    <property type="term" value="P:methylation"/>
    <property type="evidence" value="ECO:0007669"/>
    <property type="project" value="UniProtKB-KW"/>
</dbReference>
<dbReference type="InterPro" id="IPR003004">
    <property type="entry name" value="GspF/PilC"/>
</dbReference>
<evidence type="ECO:0000313" key="4">
    <source>
        <dbReference type="EMBL" id="KKK61149.1"/>
    </source>
</evidence>
<name>A0A0F8Z409_9ZZZZ</name>
<organism evidence="4">
    <name type="scientific">marine sediment metagenome</name>
    <dbReference type="NCBI Taxonomy" id="412755"/>
    <lineage>
        <taxon>unclassified sequences</taxon>
        <taxon>metagenomes</taxon>
        <taxon>ecological metagenomes</taxon>
    </lineage>
</organism>
<reference evidence="4" key="1">
    <citation type="journal article" date="2015" name="Nature">
        <title>Complex archaea that bridge the gap between prokaryotes and eukaryotes.</title>
        <authorList>
            <person name="Spang A."/>
            <person name="Saw J.H."/>
            <person name="Jorgensen S.L."/>
            <person name="Zaremba-Niedzwiedzka K."/>
            <person name="Martijn J."/>
            <person name="Lind A.E."/>
            <person name="van Eijk R."/>
            <person name="Schleper C."/>
            <person name="Guy L."/>
            <person name="Ettema T.J."/>
        </authorList>
    </citation>
    <scope>NUCLEOTIDE SEQUENCE</scope>
</reference>
<dbReference type="EMBL" id="LAZR01062619">
    <property type="protein sequence ID" value="KKK61149.1"/>
    <property type="molecule type" value="Genomic_DNA"/>
</dbReference>
<proteinExistence type="predicted"/>
<dbReference type="Gene3D" id="3.40.50.150">
    <property type="entry name" value="Vaccinia Virus protein VP39"/>
    <property type="match status" value="1"/>
</dbReference>
<dbReference type="InterPro" id="IPR002941">
    <property type="entry name" value="DNA_methylase_N4/N6"/>
</dbReference>
<dbReference type="InterPro" id="IPR042094">
    <property type="entry name" value="T2SS_GspF_sf"/>
</dbReference>
<dbReference type="PANTHER" id="PTHR30012:SF0">
    <property type="entry name" value="TYPE II SECRETION SYSTEM PROTEIN F-RELATED"/>
    <property type="match status" value="1"/>
</dbReference>
<evidence type="ECO:0000256" key="2">
    <source>
        <dbReference type="ARBA" id="ARBA00022679"/>
    </source>
</evidence>
<comment type="caution">
    <text evidence="4">The sequence shown here is derived from an EMBL/GenBank/DDBJ whole genome shotgun (WGS) entry which is preliminary data.</text>
</comment>
<dbReference type="InterPro" id="IPR029063">
    <property type="entry name" value="SAM-dependent_MTases_sf"/>
</dbReference>
<dbReference type="GO" id="GO:0008170">
    <property type="term" value="F:N-methyltransferase activity"/>
    <property type="evidence" value="ECO:0007669"/>
    <property type="project" value="InterPro"/>
</dbReference>
<gene>
    <name evidence="4" type="ORF">LCGC14_3017190</name>
</gene>